<feature type="compositionally biased region" description="Basic and acidic residues" evidence="9">
    <location>
        <begin position="41"/>
        <end position="54"/>
    </location>
</feature>
<feature type="compositionally biased region" description="Low complexity" evidence="9">
    <location>
        <begin position="962"/>
        <end position="971"/>
    </location>
</feature>
<feature type="compositionally biased region" description="Pro residues" evidence="9">
    <location>
        <begin position="1105"/>
        <end position="1114"/>
    </location>
</feature>
<keyword evidence="3 10" id="KW-0812">Transmembrane</keyword>
<evidence type="ECO:0000313" key="12">
    <source>
        <dbReference type="EMBL" id="GJE86263.1"/>
    </source>
</evidence>
<evidence type="ECO:0000256" key="5">
    <source>
        <dbReference type="ARBA" id="ARBA00022989"/>
    </source>
</evidence>
<evidence type="ECO:0000256" key="7">
    <source>
        <dbReference type="ARBA" id="ARBA00023121"/>
    </source>
</evidence>
<keyword evidence="2" id="KW-0813">Transport</keyword>
<keyword evidence="8 10" id="KW-0472">Membrane</keyword>
<evidence type="ECO:0000259" key="11">
    <source>
        <dbReference type="PROSITE" id="PS51847"/>
    </source>
</evidence>
<keyword evidence="13" id="KW-1185">Reference proteome</keyword>
<evidence type="ECO:0000256" key="8">
    <source>
        <dbReference type="ARBA" id="ARBA00023136"/>
    </source>
</evidence>
<evidence type="ECO:0000256" key="4">
    <source>
        <dbReference type="ARBA" id="ARBA00022824"/>
    </source>
</evidence>
<gene>
    <name evidence="12" type="ORF">PsYK624_023430</name>
</gene>
<dbReference type="GO" id="GO:1990456">
    <property type="term" value="P:mitochondrion-endoplasmic reticulum membrane tethering"/>
    <property type="evidence" value="ECO:0007669"/>
    <property type="project" value="TreeGrafter"/>
</dbReference>
<dbReference type="SUPFAM" id="SSF50729">
    <property type="entry name" value="PH domain-like"/>
    <property type="match status" value="1"/>
</dbReference>
<dbReference type="InterPro" id="IPR031468">
    <property type="entry name" value="SMP_LBD"/>
</dbReference>
<keyword evidence="4" id="KW-0256">Endoplasmic reticulum</keyword>
<feature type="region of interest" description="Disordered" evidence="9">
    <location>
        <begin position="185"/>
        <end position="234"/>
    </location>
</feature>
<comment type="caution">
    <text evidence="12">The sequence shown here is derived from an EMBL/GenBank/DDBJ whole genome shotgun (WGS) entry which is preliminary data.</text>
</comment>
<feature type="compositionally biased region" description="Low complexity" evidence="9">
    <location>
        <begin position="572"/>
        <end position="589"/>
    </location>
</feature>
<dbReference type="OrthoDB" id="26740at2759"/>
<dbReference type="PANTHER" id="PTHR13466:SF19">
    <property type="entry name" value="NUCLEUS-VACUOLE JUNCTION PROTEIN 2"/>
    <property type="match status" value="1"/>
</dbReference>
<feature type="transmembrane region" description="Helical" evidence="10">
    <location>
        <begin position="7"/>
        <end position="31"/>
    </location>
</feature>
<evidence type="ECO:0000256" key="10">
    <source>
        <dbReference type="SAM" id="Phobius"/>
    </source>
</evidence>
<feature type="compositionally biased region" description="Low complexity" evidence="9">
    <location>
        <begin position="1073"/>
        <end position="1100"/>
    </location>
</feature>
<evidence type="ECO:0000256" key="3">
    <source>
        <dbReference type="ARBA" id="ARBA00022692"/>
    </source>
</evidence>
<dbReference type="Pfam" id="PF10296">
    <property type="entry name" value="MMM1"/>
    <property type="match status" value="1"/>
</dbReference>
<feature type="compositionally biased region" description="Basic and acidic residues" evidence="9">
    <location>
        <begin position="211"/>
        <end position="234"/>
    </location>
</feature>
<dbReference type="EMBL" id="BPQB01000003">
    <property type="protein sequence ID" value="GJE86263.1"/>
    <property type="molecule type" value="Genomic_DNA"/>
</dbReference>
<name>A0A9P3L9S3_9APHY</name>
<reference evidence="12 13" key="1">
    <citation type="submission" date="2021-08" db="EMBL/GenBank/DDBJ databases">
        <title>Draft Genome Sequence of Phanerochaete sordida strain YK-624.</title>
        <authorList>
            <person name="Mori T."/>
            <person name="Dohra H."/>
            <person name="Suzuki T."/>
            <person name="Kawagishi H."/>
            <person name="Hirai H."/>
        </authorList>
    </citation>
    <scope>NUCLEOTIDE SEQUENCE [LARGE SCALE GENOMIC DNA]</scope>
    <source>
        <strain evidence="12 13">YK-624</strain>
    </source>
</reference>
<dbReference type="PROSITE" id="PS51847">
    <property type="entry name" value="SMP"/>
    <property type="match status" value="1"/>
</dbReference>
<proteinExistence type="predicted"/>
<keyword evidence="5 10" id="KW-1133">Transmembrane helix</keyword>
<feature type="compositionally biased region" description="Polar residues" evidence="9">
    <location>
        <begin position="844"/>
        <end position="854"/>
    </location>
</feature>
<dbReference type="PROSITE" id="PS51257">
    <property type="entry name" value="PROKAR_LIPOPROTEIN"/>
    <property type="match status" value="1"/>
</dbReference>
<dbReference type="PANTHER" id="PTHR13466">
    <property type="entry name" value="TEX2 PROTEIN-RELATED"/>
    <property type="match status" value="1"/>
</dbReference>
<protein>
    <recommendedName>
        <fullName evidence="11">SMP-LTD domain-containing protein</fullName>
    </recommendedName>
</protein>
<feature type="compositionally biased region" description="Low complexity" evidence="9">
    <location>
        <begin position="1015"/>
        <end position="1026"/>
    </location>
</feature>
<dbReference type="GO" id="GO:0015914">
    <property type="term" value="P:phospholipid transport"/>
    <property type="evidence" value="ECO:0007669"/>
    <property type="project" value="TreeGrafter"/>
</dbReference>
<feature type="compositionally biased region" description="Low complexity" evidence="9">
    <location>
        <begin position="828"/>
        <end position="843"/>
    </location>
</feature>
<keyword evidence="7" id="KW-0446">Lipid-binding</keyword>
<accession>A0A9P3L9S3</accession>
<feature type="region of interest" description="Disordered" evidence="9">
    <location>
        <begin position="505"/>
        <end position="921"/>
    </location>
</feature>
<feature type="region of interest" description="Disordered" evidence="9">
    <location>
        <begin position="933"/>
        <end position="1122"/>
    </location>
</feature>
<feature type="region of interest" description="Disordered" evidence="9">
    <location>
        <begin position="41"/>
        <end position="79"/>
    </location>
</feature>
<dbReference type="CDD" id="cd21675">
    <property type="entry name" value="SMP_TEX2"/>
    <property type="match status" value="1"/>
</dbReference>
<dbReference type="Proteomes" id="UP000703269">
    <property type="component" value="Unassembled WGS sequence"/>
</dbReference>
<feature type="compositionally biased region" description="Pro residues" evidence="9">
    <location>
        <begin position="1062"/>
        <end position="1072"/>
    </location>
</feature>
<dbReference type="InterPro" id="IPR019411">
    <property type="entry name" value="MMM1_dom"/>
</dbReference>
<keyword evidence="6" id="KW-0445">Lipid transport</keyword>
<dbReference type="GO" id="GO:0008289">
    <property type="term" value="F:lipid binding"/>
    <property type="evidence" value="ECO:0007669"/>
    <property type="project" value="UniProtKB-KW"/>
</dbReference>
<feature type="compositionally biased region" description="Pro residues" evidence="9">
    <location>
        <begin position="996"/>
        <end position="1014"/>
    </location>
</feature>
<feature type="compositionally biased region" description="Low complexity" evidence="9">
    <location>
        <begin position="525"/>
        <end position="538"/>
    </location>
</feature>
<dbReference type="AlphaFoldDB" id="A0A9P3L9S3"/>
<feature type="compositionally biased region" description="Polar residues" evidence="9">
    <location>
        <begin position="706"/>
        <end position="729"/>
    </location>
</feature>
<evidence type="ECO:0000256" key="9">
    <source>
        <dbReference type="SAM" id="MobiDB-lite"/>
    </source>
</evidence>
<evidence type="ECO:0000256" key="1">
    <source>
        <dbReference type="ARBA" id="ARBA00004586"/>
    </source>
</evidence>
<comment type="subcellular location">
    <subcellularLocation>
        <location evidence="1">Endoplasmic reticulum membrane</location>
    </subcellularLocation>
</comment>
<feature type="domain" description="SMP-LTD" evidence="11">
    <location>
        <begin position="298"/>
        <end position="489"/>
    </location>
</feature>
<dbReference type="GO" id="GO:0005789">
    <property type="term" value="C:endoplasmic reticulum membrane"/>
    <property type="evidence" value="ECO:0007669"/>
    <property type="project" value="UniProtKB-SubCell"/>
</dbReference>
<evidence type="ECO:0000256" key="6">
    <source>
        <dbReference type="ARBA" id="ARBA00023055"/>
    </source>
</evidence>
<organism evidence="12 13">
    <name type="scientific">Phanerochaete sordida</name>
    <dbReference type="NCBI Taxonomy" id="48140"/>
    <lineage>
        <taxon>Eukaryota</taxon>
        <taxon>Fungi</taxon>
        <taxon>Dikarya</taxon>
        <taxon>Basidiomycota</taxon>
        <taxon>Agaricomycotina</taxon>
        <taxon>Agaricomycetes</taxon>
        <taxon>Polyporales</taxon>
        <taxon>Phanerochaetaceae</taxon>
        <taxon>Phanerochaete</taxon>
    </lineage>
</organism>
<sequence length="1122" mass="120952">MSFKAIVYAYVLGGLTFIPLLIAAACFYAIYTSVPVGDPDPAKATRAKLERRSEGEEDEKEEDGAAAATASAPSELNDMPRTRRGWLTVRRTFEQTAGDGSYVGLVKGFLDARSKDPKRSRPKDMWYVVLKGKVLYLYEDENMTECEAAIELGGHDVVIFPEGLLDGELFAKRNAICLKPRLPPPDGAMPSVTKEMRTTPDFTDEVLQKAGSDRQKQRDRARAEELEKRHEEAKQEALDPATPWFIFVRSNVEMEDWYLALVHAAEHPPNSSMLAPLAPVFRPTDMLHLVETLDEQPDVIPMRWLNALIGRIFFSFYRTQQLEAYIIGRLMKKLSKVKRPGFLTDVSVREVSVGNTAPTLSKPMLKELTKEGDAALEVHLHYKGEIRITLDATATINLGARFKSYTVKLVLAAVLREIEGNLLIKVKRPPSNRIWYAFTQTPRMVLDVEPVVSDRQITWSMILSTLESRLKEVIQESIVLPNMDDIAFFESSKYKHRGGIWADASRNERESFTTSSDSQEEEKQTPSTPASDPATPRTPDVDLLDLQRSNSVPVESHVNGGTAPDTLPPGLTSRATTISTSSVSSAASAAKRRTWFGNNRDEGATASGQASNPDFAEPERGRTNAPDAAVNRRSNSTPHASPAEASPRLDAADNQSESDETEAQGPSRRSSSRHSSKSAPSQDTDPDGSFGGPSTSPAESLLSGLRSKSPSVSTKTFPGSPTSNFFQTLKTRDKQAISNSAKEAMRKWGVNWGSLKKDTQTTSGDEAVDGDMQRQPARTTQGRPSYAEVRAAVEQRWASHGGEGSLPPVNEPSEPMDIPGRAHDGVPSTSTSSTAGSSGQSVGNASTSSDSPQSDRLMPDPVVRTRSTSPSLAAPPTRQRTVSNHSHSDNDAALNAPLDEDEHPARPIYTQPPAPKTMTIPGIHASHRGEVMSMGYVAPPPPQPEQKKGAAIQSVYRLWKGPQPSQSQSPQLEGQAPLAEPEGSAQQPAESAPSVLPAPPSTPPARPVPPPLPPRSNSTNAVSLLSEPPPHPPELGNNSPPASAALQSIVSKDRTRRASLDPPVPPPLPARRPPASDNGSGASSPALSAPSVPGSPALAGDGSAPPKPKPPALPPRRAAAPA</sequence>
<evidence type="ECO:0000313" key="13">
    <source>
        <dbReference type="Proteomes" id="UP000703269"/>
    </source>
</evidence>
<evidence type="ECO:0000256" key="2">
    <source>
        <dbReference type="ARBA" id="ARBA00022448"/>
    </source>
</evidence>
<dbReference type="GO" id="GO:0032865">
    <property type="term" value="C:ERMES complex"/>
    <property type="evidence" value="ECO:0007669"/>
    <property type="project" value="TreeGrafter"/>
</dbReference>
<feature type="compositionally biased region" description="Acidic residues" evidence="9">
    <location>
        <begin position="55"/>
        <end position="64"/>
    </location>
</feature>